<evidence type="ECO:0000313" key="2">
    <source>
        <dbReference type="EMBL" id="KAG2218758.1"/>
    </source>
</evidence>
<protein>
    <submittedName>
        <fullName evidence="2">Uncharacterized protein</fullName>
    </submittedName>
</protein>
<feature type="compositionally biased region" description="Basic residues" evidence="1">
    <location>
        <begin position="65"/>
        <end position="76"/>
    </location>
</feature>
<dbReference type="OrthoDB" id="2288366at2759"/>
<accession>A0A8H7RZP7</accession>
<evidence type="ECO:0000313" key="3">
    <source>
        <dbReference type="Proteomes" id="UP000646827"/>
    </source>
</evidence>
<keyword evidence="3" id="KW-1185">Reference proteome</keyword>
<feature type="region of interest" description="Disordered" evidence="1">
    <location>
        <begin position="121"/>
        <end position="209"/>
    </location>
</feature>
<evidence type="ECO:0000256" key="1">
    <source>
        <dbReference type="SAM" id="MobiDB-lite"/>
    </source>
</evidence>
<comment type="caution">
    <text evidence="2">The sequence shown here is derived from an EMBL/GenBank/DDBJ whole genome shotgun (WGS) entry which is preliminary data.</text>
</comment>
<organism evidence="2 3">
    <name type="scientific">Circinella minor</name>
    <dbReference type="NCBI Taxonomy" id="1195481"/>
    <lineage>
        <taxon>Eukaryota</taxon>
        <taxon>Fungi</taxon>
        <taxon>Fungi incertae sedis</taxon>
        <taxon>Mucoromycota</taxon>
        <taxon>Mucoromycotina</taxon>
        <taxon>Mucoromycetes</taxon>
        <taxon>Mucorales</taxon>
        <taxon>Lichtheimiaceae</taxon>
        <taxon>Circinella</taxon>
    </lineage>
</organism>
<name>A0A8H7RZP7_9FUNG</name>
<proteinExistence type="predicted"/>
<gene>
    <name evidence="2" type="ORF">INT45_003076</name>
</gene>
<sequence>MACNTHFYYKNNNEKSCDRIGSDSVIIDSTAWPSSYYGRTKRIDLAKVYSDTLLRINQEQEQKHHQQQQRNKKGRRQVSFTTAPPIIHEYEREDIREYCRNRKRYDDAGHLRIQTLDLRPIPNNCYNKQRPHRHQRSVSSPPTSPLVSPNYSLASPISSSSSSSSPTKSLSKSLQEQQSPTSSLSLPKTSISTTTTKKPSKKLRVDYDKQTTNDEENNILLLLLLKQPIRTRSFNISTFLNFKSFKMK</sequence>
<dbReference type="Proteomes" id="UP000646827">
    <property type="component" value="Unassembled WGS sequence"/>
</dbReference>
<dbReference type="EMBL" id="JAEPRB010000212">
    <property type="protein sequence ID" value="KAG2218758.1"/>
    <property type="molecule type" value="Genomic_DNA"/>
</dbReference>
<reference evidence="2 3" key="1">
    <citation type="submission" date="2020-12" db="EMBL/GenBank/DDBJ databases">
        <title>Metabolic potential, ecology and presence of endohyphal bacteria is reflected in genomic diversity of Mucoromycotina.</title>
        <authorList>
            <person name="Muszewska A."/>
            <person name="Okrasinska A."/>
            <person name="Steczkiewicz K."/>
            <person name="Drgas O."/>
            <person name="Orlowska M."/>
            <person name="Perlinska-Lenart U."/>
            <person name="Aleksandrzak-Piekarczyk T."/>
            <person name="Szatraj K."/>
            <person name="Zielenkiewicz U."/>
            <person name="Pilsyk S."/>
            <person name="Malc E."/>
            <person name="Mieczkowski P."/>
            <person name="Kruszewska J.S."/>
            <person name="Biernat P."/>
            <person name="Pawlowska J."/>
        </authorList>
    </citation>
    <scope>NUCLEOTIDE SEQUENCE [LARGE SCALE GENOMIC DNA]</scope>
    <source>
        <strain evidence="2 3">CBS 142.35</strain>
    </source>
</reference>
<feature type="region of interest" description="Disordered" evidence="1">
    <location>
        <begin position="59"/>
        <end position="85"/>
    </location>
</feature>
<feature type="compositionally biased region" description="Low complexity" evidence="1">
    <location>
        <begin position="137"/>
        <end position="197"/>
    </location>
</feature>
<dbReference type="AlphaFoldDB" id="A0A8H7RZP7"/>